<feature type="domain" description="Peripheral subunit-binding (PSBD)" evidence="10">
    <location>
        <begin position="128"/>
        <end position="165"/>
    </location>
</feature>
<feature type="compositionally biased region" description="Polar residues" evidence="8">
    <location>
        <begin position="189"/>
        <end position="198"/>
    </location>
</feature>
<dbReference type="Gene3D" id="2.40.50.100">
    <property type="match status" value="1"/>
</dbReference>
<keyword evidence="12" id="KW-1185">Reference proteome</keyword>
<dbReference type="SUPFAM" id="SSF47005">
    <property type="entry name" value="Peripheral subunit-binding domain of 2-oxo acid dehydrogenase complex"/>
    <property type="match status" value="1"/>
</dbReference>
<evidence type="ECO:0000256" key="4">
    <source>
        <dbReference type="ARBA" id="ARBA00022679"/>
    </source>
</evidence>
<dbReference type="InterPro" id="IPR011053">
    <property type="entry name" value="Single_hybrid_motif"/>
</dbReference>
<keyword evidence="4 7" id="KW-0808">Transferase</keyword>
<feature type="compositionally biased region" description="Polar residues" evidence="8">
    <location>
        <begin position="101"/>
        <end position="124"/>
    </location>
</feature>
<dbReference type="InterPro" id="IPR050743">
    <property type="entry name" value="2-oxoacid_DH_E2_comp"/>
</dbReference>
<dbReference type="KEGG" id="opf:CBP31_03895"/>
<dbReference type="EC" id="2.3.1.-" evidence="7"/>
<sequence length="431" mass="47188">MSQEKQEQQDFYLPDIGEGIVECELVEWLVAEGEQVTEDQAICDVMTDKALVQIPAMHNGVITKLYVAKGELAKVHAPLFAMEIAATIATTDPAEPESSDDAVTSIQANQAESRLSKDSANQRTGKVVASPAVRRLAREQNIALSEVQGSGDNGRVCKEDLTVFLATLPSTRHAATTHPITTAAPSSTKQEQLNSLPTTEAGEPLTGIRATMAKQMTASLSIPQFTLCDELRLDELLQLKARLTPVFDEQQRKLTLLPFFIKALSLTLADFPLLNARLDEEARHLHYQEPHHIGVAVDTLSGLLVPVLRNCQQLSLLEIAAELERLSTAARAGKLTPHELQGATISLSNVGALGGLVSTPIVTAPQVAIAALGKWRFVPRFNEQGECESQAIMMVCWSADHRVIDGATLARFNRRWCQYLMQPERMWAQLT</sequence>
<dbReference type="PROSITE" id="PS51826">
    <property type="entry name" value="PSBD"/>
    <property type="match status" value="1"/>
</dbReference>
<evidence type="ECO:0000256" key="2">
    <source>
        <dbReference type="ARBA" id="ARBA00007317"/>
    </source>
</evidence>
<dbReference type="FunFam" id="3.30.559.10:FF:000007">
    <property type="entry name" value="Dihydrolipoamide acetyltransferase component of pyruvate dehydrogenase complex"/>
    <property type="match status" value="1"/>
</dbReference>
<dbReference type="InterPro" id="IPR004167">
    <property type="entry name" value="PSBD"/>
</dbReference>
<evidence type="ECO:0000313" key="11">
    <source>
        <dbReference type="EMBL" id="ART81873.1"/>
    </source>
</evidence>
<dbReference type="FunFam" id="4.10.320.10:FF:000002">
    <property type="entry name" value="Dihydrolipoamide acetyltransferase component of pyruvate dehydrogenase complex"/>
    <property type="match status" value="1"/>
</dbReference>
<dbReference type="InterPro" id="IPR001078">
    <property type="entry name" value="2-oxoacid_DH_actylTfrase"/>
</dbReference>
<dbReference type="AlphaFoldDB" id="A0A1Y0D2X5"/>
<evidence type="ECO:0000256" key="1">
    <source>
        <dbReference type="ARBA" id="ARBA00001938"/>
    </source>
</evidence>
<dbReference type="Pfam" id="PF00198">
    <property type="entry name" value="2-oxoacid_dh"/>
    <property type="match status" value="1"/>
</dbReference>
<dbReference type="CDD" id="cd06849">
    <property type="entry name" value="lipoyl_domain"/>
    <property type="match status" value="1"/>
</dbReference>
<dbReference type="EMBL" id="CP021377">
    <property type="protein sequence ID" value="ART81873.1"/>
    <property type="molecule type" value="Genomic_DNA"/>
</dbReference>
<comment type="cofactor">
    <cofactor evidence="1 7">
        <name>(R)-lipoate</name>
        <dbReference type="ChEBI" id="CHEBI:83088"/>
    </cofactor>
</comment>
<reference evidence="11 12" key="1">
    <citation type="journal article" date="2014" name="Int. J. Syst. Evol. Microbiol.">
        <title>Oceanisphaera profunda sp. nov., a marine bacterium isolated from deep-sea sediment, and emended description of the genus Oceanisphaera.</title>
        <authorList>
            <person name="Xu Z."/>
            <person name="Zhang X.Y."/>
            <person name="Su H.N."/>
            <person name="Yu Z.C."/>
            <person name="Liu C."/>
            <person name="Li H."/>
            <person name="Chen X.L."/>
            <person name="Song X.Y."/>
            <person name="Xie B.B."/>
            <person name="Qin Q.L."/>
            <person name="Zhou B.C."/>
            <person name="Shi M."/>
            <person name="Huang Y."/>
            <person name="Zhang Y.Z."/>
        </authorList>
    </citation>
    <scope>NUCLEOTIDE SEQUENCE [LARGE SCALE GENOMIC DNA]</scope>
    <source>
        <strain evidence="11 12">SM1222</strain>
    </source>
</reference>
<dbReference type="Gene3D" id="3.30.559.10">
    <property type="entry name" value="Chloramphenicol acetyltransferase-like domain"/>
    <property type="match status" value="1"/>
</dbReference>
<evidence type="ECO:0000256" key="5">
    <source>
        <dbReference type="ARBA" id="ARBA00022823"/>
    </source>
</evidence>
<evidence type="ECO:0000259" key="9">
    <source>
        <dbReference type="PROSITE" id="PS50968"/>
    </source>
</evidence>
<dbReference type="Pfam" id="PF02817">
    <property type="entry name" value="E3_binding"/>
    <property type="match status" value="1"/>
</dbReference>
<dbReference type="SUPFAM" id="SSF52777">
    <property type="entry name" value="CoA-dependent acyltransferases"/>
    <property type="match status" value="1"/>
</dbReference>
<dbReference type="PROSITE" id="PS50968">
    <property type="entry name" value="BIOTINYL_LIPOYL"/>
    <property type="match status" value="1"/>
</dbReference>
<evidence type="ECO:0000256" key="6">
    <source>
        <dbReference type="ARBA" id="ARBA00023315"/>
    </source>
</evidence>
<name>A0A1Y0D2X5_9GAMM</name>
<comment type="similarity">
    <text evidence="2 7">Belongs to the 2-oxoacid dehydrogenase family.</text>
</comment>
<keyword evidence="5 7" id="KW-0450">Lipoyl</keyword>
<keyword evidence="6 7" id="KW-0012">Acyltransferase</keyword>
<evidence type="ECO:0000256" key="7">
    <source>
        <dbReference type="RuleBase" id="RU003423"/>
    </source>
</evidence>
<evidence type="ECO:0000313" key="12">
    <source>
        <dbReference type="Proteomes" id="UP000243937"/>
    </source>
</evidence>
<feature type="domain" description="Lipoyl-binding" evidence="9">
    <location>
        <begin position="8"/>
        <end position="83"/>
    </location>
</feature>
<dbReference type="Pfam" id="PF00364">
    <property type="entry name" value="Biotin_lipoyl"/>
    <property type="match status" value="1"/>
</dbReference>
<dbReference type="Gene3D" id="4.10.320.10">
    <property type="entry name" value="E3-binding domain"/>
    <property type="match status" value="1"/>
</dbReference>
<dbReference type="SUPFAM" id="SSF51230">
    <property type="entry name" value="Single hybrid motif"/>
    <property type="match status" value="1"/>
</dbReference>
<proteinExistence type="inferred from homology"/>
<dbReference type="InterPro" id="IPR036625">
    <property type="entry name" value="E3-bd_dom_sf"/>
</dbReference>
<dbReference type="OrthoDB" id="9805770at2"/>
<evidence type="ECO:0000256" key="3">
    <source>
        <dbReference type="ARBA" id="ARBA00011484"/>
    </source>
</evidence>
<feature type="region of interest" description="Disordered" evidence="8">
    <location>
        <begin position="91"/>
        <end position="128"/>
    </location>
</feature>
<feature type="region of interest" description="Disordered" evidence="8">
    <location>
        <begin position="183"/>
        <end position="202"/>
    </location>
</feature>
<dbReference type="GO" id="GO:0031405">
    <property type="term" value="F:lipoic acid binding"/>
    <property type="evidence" value="ECO:0007669"/>
    <property type="project" value="TreeGrafter"/>
</dbReference>
<dbReference type="InterPro" id="IPR000089">
    <property type="entry name" value="Biotin_lipoyl"/>
</dbReference>
<dbReference type="GO" id="GO:0016407">
    <property type="term" value="F:acetyltransferase activity"/>
    <property type="evidence" value="ECO:0007669"/>
    <property type="project" value="TreeGrafter"/>
</dbReference>
<dbReference type="RefSeq" id="WP_087034961.1">
    <property type="nucleotide sequence ID" value="NZ_CP021377.1"/>
</dbReference>
<dbReference type="PANTHER" id="PTHR43178">
    <property type="entry name" value="DIHYDROLIPOAMIDE ACETYLTRANSFERASE COMPONENT OF PYRUVATE DEHYDROGENASE COMPLEX"/>
    <property type="match status" value="1"/>
</dbReference>
<evidence type="ECO:0000259" key="10">
    <source>
        <dbReference type="PROSITE" id="PS51826"/>
    </source>
</evidence>
<comment type="subunit">
    <text evidence="3">Forms a 24-polypeptide structural core with octahedral symmetry.</text>
</comment>
<dbReference type="PANTHER" id="PTHR43178:SF5">
    <property type="entry name" value="LIPOAMIDE ACYLTRANSFERASE COMPONENT OF BRANCHED-CHAIN ALPHA-KETO ACID DEHYDROGENASE COMPLEX, MITOCHONDRIAL"/>
    <property type="match status" value="1"/>
</dbReference>
<dbReference type="InterPro" id="IPR023213">
    <property type="entry name" value="CAT-like_dom_sf"/>
</dbReference>
<gene>
    <name evidence="11" type="ORF">CBP31_03895</name>
</gene>
<dbReference type="Proteomes" id="UP000243937">
    <property type="component" value="Chromosome"/>
</dbReference>
<organism evidence="11 12">
    <name type="scientific">Oceanisphaera profunda</name>
    <dbReference type="NCBI Taxonomy" id="1416627"/>
    <lineage>
        <taxon>Bacteria</taxon>
        <taxon>Pseudomonadati</taxon>
        <taxon>Pseudomonadota</taxon>
        <taxon>Gammaproteobacteria</taxon>
        <taxon>Aeromonadales</taxon>
        <taxon>Aeromonadaceae</taxon>
        <taxon>Oceanisphaera</taxon>
    </lineage>
</organism>
<accession>A0A1Y0D2X5</accession>
<evidence type="ECO:0000256" key="8">
    <source>
        <dbReference type="SAM" id="MobiDB-lite"/>
    </source>
</evidence>
<dbReference type="GO" id="GO:0005737">
    <property type="term" value="C:cytoplasm"/>
    <property type="evidence" value="ECO:0007669"/>
    <property type="project" value="TreeGrafter"/>
</dbReference>
<protein>
    <recommendedName>
        <fullName evidence="7">Dihydrolipoamide acetyltransferase component of pyruvate dehydrogenase complex</fullName>
        <ecNumber evidence="7">2.3.1.-</ecNumber>
    </recommendedName>
</protein>